<evidence type="ECO:0000256" key="1">
    <source>
        <dbReference type="ARBA" id="ARBA00022801"/>
    </source>
</evidence>
<dbReference type="SUPFAM" id="SSF56317">
    <property type="entry name" value="Carbon-nitrogen hydrolase"/>
    <property type="match status" value="1"/>
</dbReference>
<protein>
    <submittedName>
        <fullName evidence="3">Carbon-nitrogen hydrolase</fullName>
    </submittedName>
</protein>
<sequence length="377" mass="42101">MVKRLISFLILCLFIGLIWSFAGRNQPPIPPKGYLTQVQEINPNDSLERTLVGIQPYMQVSDYFYQASFEEKLRIYLREANSRGFLAKKSIVVFPEYLGTWLVLEGEKHGIANKKSLHEAMSLMVLSNLVEFGLYYFQAGPVKDKVAATLFRMKSVRMAKNLYLTFSTLAKEFNTHLVAGSIILPNPRVIDGKLEVDTSGELVNVSFIFGPDGKIVGEPILKSFPIESEQPFLASNNPEELPVFDLPMGKTAVLVCADSWYPQAYENATRAQAEIILVPSYCTGTGTMSKAWQGYSGYEEPVGTELSDIGKITEAEAWKKYALPGQITRTSARFGINVFMRGELWDMGSDGQPQVIYDGKPVDIKSSERAGIWALNF</sequence>
<dbReference type="GO" id="GO:0016811">
    <property type="term" value="F:hydrolase activity, acting on carbon-nitrogen (but not peptide) bonds, in linear amides"/>
    <property type="evidence" value="ECO:0007669"/>
    <property type="project" value="TreeGrafter"/>
</dbReference>
<dbReference type="InterPro" id="IPR003010">
    <property type="entry name" value="C-N_Hydrolase"/>
</dbReference>
<dbReference type="PANTHER" id="PTHR43674">
    <property type="entry name" value="NITRILASE C965.09-RELATED"/>
    <property type="match status" value="1"/>
</dbReference>
<name>A0A326RRK6_9BACT</name>
<dbReference type="EMBL" id="QKTX01000009">
    <property type="protein sequence ID" value="PZV82210.1"/>
    <property type="molecule type" value="Genomic_DNA"/>
</dbReference>
<gene>
    <name evidence="3" type="ORF">CLV31_10971</name>
</gene>
<comment type="caution">
    <text evidence="3">The sequence shown here is derived from an EMBL/GenBank/DDBJ whole genome shotgun (WGS) entry which is preliminary data.</text>
</comment>
<dbReference type="Pfam" id="PF00795">
    <property type="entry name" value="CN_hydrolase"/>
    <property type="match status" value="1"/>
</dbReference>
<accession>A0A326RRK6</accession>
<dbReference type="Proteomes" id="UP000248917">
    <property type="component" value="Unassembled WGS sequence"/>
</dbReference>
<dbReference type="InterPro" id="IPR050345">
    <property type="entry name" value="Aliph_Amidase/BUP"/>
</dbReference>
<dbReference type="PANTHER" id="PTHR43674:SF13">
    <property type="entry name" value="CN HYDROLASE DOMAIN-CONTAINING PROTEIN"/>
    <property type="match status" value="1"/>
</dbReference>
<dbReference type="RefSeq" id="WP_111393354.1">
    <property type="nucleotide sequence ID" value="NZ_QKTX01000009.1"/>
</dbReference>
<dbReference type="Gene3D" id="3.60.110.10">
    <property type="entry name" value="Carbon-nitrogen hydrolase"/>
    <property type="match status" value="1"/>
</dbReference>
<feature type="domain" description="CN hydrolase" evidence="2">
    <location>
        <begin position="121"/>
        <end position="293"/>
    </location>
</feature>
<proteinExistence type="predicted"/>
<dbReference type="AlphaFoldDB" id="A0A326RRK6"/>
<evidence type="ECO:0000259" key="2">
    <source>
        <dbReference type="Pfam" id="PF00795"/>
    </source>
</evidence>
<dbReference type="InterPro" id="IPR036526">
    <property type="entry name" value="C-N_Hydrolase_sf"/>
</dbReference>
<organism evidence="3 4">
    <name type="scientific">Algoriphagus aquaeductus</name>
    <dbReference type="NCBI Taxonomy" id="475299"/>
    <lineage>
        <taxon>Bacteria</taxon>
        <taxon>Pseudomonadati</taxon>
        <taxon>Bacteroidota</taxon>
        <taxon>Cytophagia</taxon>
        <taxon>Cytophagales</taxon>
        <taxon>Cyclobacteriaceae</taxon>
        <taxon>Algoriphagus</taxon>
    </lineage>
</organism>
<keyword evidence="4" id="KW-1185">Reference proteome</keyword>
<keyword evidence="1 3" id="KW-0378">Hydrolase</keyword>
<reference evidence="3 4" key="1">
    <citation type="submission" date="2018-06" db="EMBL/GenBank/DDBJ databases">
        <title>Genomic Encyclopedia of Archaeal and Bacterial Type Strains, Phase II (KMG-II): from individual species to whole genera.</title>
        <authorList>
            <person name="Goeker M."/>
        </authorList>
    </citation>
    <scope>NUCLEOTIDE SEQUENCE [LARGE SCALE GENOMIC DNA]</scope>
    <source>
        <strain evidence="3 4">T4</strain>
    </source>
</reference>
<evidence type="ECO:0000313" key="4">
    <source>
        <dbReference type="Proteomes" id="UP000248917"/>
    </source>
</evidence>
<dbReference type="OrthoDB" id="9811121at2"/>
<evidence type="ECO:0000313" key="3">
    <source>
        <dbReference type="EMBL" id="PZV82210.1"/>
    </source>
</evidence>